<organism evidence="3 4">
    <name type="scientific">Streblomastix strix</name>
    <dbReference type="NCBI Taxonomy" id="222440"/>
    <lineage>
        <taxon>Eukaryota</taxon>
        <taxon>Metamonada</taxon>
        <taxon>Preaxostyla</taxon>
        <taxon>Oxymonadida</taxon>
        <taxon>Streblomastigidae</taxon>
        <taxon>Streblomastix</taxon>
    </lineage>
</organism>
<keyword evidence="2" id="KW-0472">Membrane</keyword>
<sequence>MEVRLDVHLDGSEAIILCYCIVSVGTSRFIIVIVLLKQPFHKFLSNYLTIFLWSHFVRKKWHLTSERRPLSDIEKELMKKNATQKFGALFDLDPLSGQNHNQPIHSPLFVQQRNRSTTRKYKSEIKECVTKTSQNEESR</sequence>
<dbReference type="EMBL" id="SNRW01001728">
    <property type="protein sequence ID" value="KAA6395267.1"/>
    <property type="molecule type" value="Genomic_DNA"/>
</dbReference>
<keyword evidence="2" id="KW-0812">Transmembrane</keyword>
<evidence type="ECO:0000313" key="4">
    <source>
        <dbReference type="Proteomes" id="UP000324800"/>
    </source>
</evidence>
<evidence type="ECO:0000313" key="3">
    <source>
        <dbReference type="EMBL" id="KAA6395267.1"/>
    </source>
</evidence>
<name>A0A5J4WJS3_9EUKA</name>
<feature type="compositionally biased region" description="Basic and acidic residues" evidence="1">
    <location>
        <begin position="121"/>
        <end position="139"/>
    </location>
</feature>
<proteinExistence type="predicted"/>
<dbReference type="AlphaFoldDB" id="A0A5J4WJS3"/>
<comment type="caution">
    <text evidence="3">The sequence shown here is derived from an EMBL/GenBank/DDBJ whole genome shotgun (WGS) entry which is preliminary data.</text>
</comment>
<evidence type="ECO:0000256" key="2">
    <source>
        <dbReference type="SAM" id="Phobius"/>
    </source>
</evidence>
<protein>
    <submittedName>
        <fullName evidence="3">Uncharacterized protein</fullName>
    </submittedName>
</protein>
<evidence type="ECO:0000256" key="1">
    <source>
        <dbReference type="SAM" id="MobiDB-lite"/>
    </source>
</evidence>
<accession>A0A5J4WJS3</accession>
<gene>
    <name evidence="3" type="ORF">EZS28_009204</name>
</gene>
<keyword evidence="2" id="KW-1133">Transmembrane helix</keyword>
<reference evidence="3 4" key="1">
    <citation type="submission" date="2019-03" db="EMBL/GenBank/DDBJ databases">
        <title>Single cell metagenomics reveals metabolic interactions within the superorganism composed of flagellate Streblomastix strix and complex community of Bacteroidetes bacteria on its surface.</title>
        <authorList>
            <person name="Treitli S.C."/>
            <person name="Kolisko M."/>
            <person name="Husnik F."/>
            <person name="Keeling P."/>
            <person name="Hampl V."/>
        </authorList>
    </citation>
    <scope>NUCLEOTIDE SEQUENCE [LARGE SCALE GENOMIC DNA]</scope>
    <source>
        <strain evidence="3">ST1C</strain>
    </source>
</reference>
<feature type="region of interest" description="Disordered" evidence="1">
    <location>
        <begin position="113"/>
        <end position="139"/>
    </location>
</feature>
<dbReference type="Proteomes" id="UP000324800">
    <property type="component" value="Unassembled WGS sequence"/>
</dbReference>
<feature type="transmembrane region" description="Helical" evidence="2">
    <location>
        <begin position="14"/>
        <end position="36"/>
    </location>
</feature>